<name>S7ZDT2_PENO1</name>
<feature type="compositionally biased region" description="Basic and acidic residues" evidence="1">
    <location>
        <begin position="26"/>
        <end position="35"/>
    </location>
</feature>
<keyword evidence="3" id="KW-1185">Reference proteome</keyword>
<proteinExistence type="predicted"/>
<dbReference type="AlphaFoldDB" id="S7ZDT2"/>
<feature type="region of interest" description="Disordered" evidence="1">
    <location>
        <begin position="12"/>
        <end position="75"/>
    </location>
</feature>
<dbReference type="Proteomes" id="UP000019376">
    <property type="component" value="Unassembled WGS sequence"/>
</dbReference>
<feature type="compositionally biased region" description="Polar residues" evidence="1">
    <location>
        <begin position="38"/>
        <end position="53"/>
    </location>
</feature>
<evidence type="ECO:0000256" key="1">
    <source>
        <dbReference type="SAM" id="MobiDB-lite"/>
    </source>
</evidence>
<organism evidence="2 3">
    <name type="scientific">Penicillium oxalicum (strain 114-2 / CGMCC 5302)</name>
    <name type="common">Penicillium decumbens</name>
    <dbReference type="NCBI Taxonomy" id="933388"/>
    <lineage>
        <taxon>Eukaryota</taxon>
        <taxon>Fungi</taxon>
        <taxon>Dikarya</taxon>
        <taxon>Ascomycota</taxon>
        <taxon>Pezizomycotina</taxon>
        <taxon>Eurotiomycetes</taxon>
        <taxon>Eurotiomycetidae</taxon>
        <taxon>Eurotiales</taxon>
        <taxon>Aspergillaceae</taxon>
        <taxon>Penicillium</taxon>
    </lineage>
</organism>
<accession>S7ZDT2</accession>
<dbReference type="EMBL" id="KB644411">
    <property type="protein sequence ID" value="EPS28434.1"/>
    <property type="molecule type" value="Genomic_DNA"/>
</dbReference>
<evidence type="ECO:0000313" key="3">
    <source>
        <dbReference type="Proteomes" id="UP000019376"/>
    </source>
</evidence>
<evidence type="ECO:0000313" key="2">
    <source>
        <dbReference type="EMBL" id="EPS28434.1"/>
    </source>
</evidence>
<sequence length="120" mass="13446">MTCFIGRSFGNDFRNKSARSHQNPTRKIERQDKKGTRSKQAVKQLTLSITNAPSLIKRGASETEESNSTGLHGDFVPCDSQLPGKVCNIAQTRRERQTMFLSSVIKNSGYHKSCKSEKLK</sequence>
<protein>
    <submittedName>
        <fullName evidence="2">Uncharacterized protein</fullName>
    </submittedName>
</protein>
<dbReference type="HOGENOM" id="CLU_2050432_0_0_1"/>
<gene>
    <name evidence="2" type="ORF">PDE_03380</name>
</gene>
<reference evidence="2 3" key="1">
    <citation type="journal article" date="2013" name="PLoS ONE">
        <title>Genomic and secretomic analyses reveal unique features of the lignocellulolytic enzyme system of Penicillium decumbens.</title>
        <authorList>
            <person name="Liu G."/>
            <person name="Zhang L."/>
            <person name="Wei X."/>
            <person name="Zou G."/>
            <person name="Qin Y."/>
            <person name="Ma L."/>
            <person name="Li J."/>
            <person name="Zheng H."/>
            <person name="Wang S."/>
            <person name="Wang C."/>
            <person name="Xun L."/>
            <person name="Zhao G.-P."/>
            <person name="Zhou Z."/>
            <person name="Qu Y."/>
        </authorList>
    </citation>
    <scope>NUCLEOTIDE SEQUENCE [LARGE SCALE GENOMIC DNA]</scope>
    <source>
        <strain evidence="3">114-2 / CGMCC 5302</strain>
    </source>
</reference>